<dbReference type="InterPro" id="IPR008881">
    <property type="entry name" value="Trigger_fac_ribosome-bd_bac"/>
</dbReference>
<dbReference type="HAMAP" id="MF_00303">
    <property type="entry name" value="Trigger_factor_Tig"/>
    <property type="match status" value="1"/>
</dbReference>
<dbReference type="GO" id="GO:0043022">
    <property type="term" value="F:ribosome binding"/>
    <property type="evidence" value="ECO:0007669"/>
    <property type="project" value="TreeGrafter"/>
</dbReference>
<dbReference type="Pfam" id="PF05697">
    <property type="entry name" value="Trigger_N"/>
    <property type="match status" value="1"/>
</dbReference>
<comment type="similarity">
    <text evidence="2 9">Belongs to the FKBP-type PPIase family. Tig subfamily.</text>
</comment>
<evidence type="ECO:0000256" key="5">
    <source>
        <dbReference type="ARBA" id="ARBA00023110"/>
    </source>
</evidence>
<comment type="domain">
    <text evidence="9">Consists of 3 domains; the N-terminus binds the ribosome, the middle domain has PPIase activity, while the C-terminus has intrinsic chaperone activity on its own.</text>
</comment>
<dbReference type="SUPFAM" id="SSF54534">
    <property type="entry name" value="FKBP-like"/>
    <property type="match status" value="1"/>
</dbReference>
<keyword evidence="10" id="KW-0175">Coiled coil</keyword>
<dbReference type="eggNOG" id="COG0544">
    <property type="taxonomic scope" value="Bacteria"/>
</dbReference>
<dbReference type="InterPro" id="IPR027304">
    <property type="entry name" value="Trigger_fact/SurA_dom_sf"/>
</dbReference>
<sequence>MQTQMLEKDAHRAKFKVSVPAEAVTDTYERVLRELARQVRVPGFRPGKAPRGVIEARVGKDAVAQEVRDALVRLHLPQAVRELSLTPIAQRVHAHEPVEGEAYSFEVDVELYPEVTLPELSEIVIDTEKPPLTEEMVQEAIENLQRQHATLIPVERPAEAGDHLVLELAGGEEGSTLPVDLDAVSPAFAEQLYGKAIGDEVEVTLDQPDENEAGEDAELEAARAADTSEEPAAVDAETDANTGAGSNEGAATPPTLRVVIKDIKAKELPERGDEFAQTLGFATWAEVEARVRESLAAQLEQEAFSAQREEFTEKLTLESNPHVPQSLKERRKAVLLQNLARDLEGRGLSMQAYLEKLDQEEKRAEFEAELEEAAENAVKRDLVLEKLLETRGTRLSDAEFEAALAFMAQQQGSTPAKLRQELGEQGLANYRFLLTRDKAVRESLRELLGADADAETAPETAVSVTSSGAAEDASSESVQ</sequence>
<comment type="function">
    <text evidence="9">Involved in protein export. Acts as a chaperone by maintaining the newly synthesized protein in an open conformation. Functions as a peptidyl-prolyl cis-trans isomerase.</text>
</comment>
<keyword evidence="9" id="KW-0131">Cell cycle</keyword>
<dbReference type="SUPFAM" id="SSF109998">
    <property type="entry name" value="Triger factor/SurA peptide-binding domain-like"/>
    <property type="match status" value="1"/>
</dbReference>
<dbReference type="NCBIfam" id="TIGR00115">
    <property type="entry name" value="tig"/>
    <property type="match status" value="1"/>
</dbReference>
<keyword evidence="7 9" id="KW-0413">Isomerase</keyword>
<keyword evidence="6 9" id="KW-0143">Chaperone</keyword>
<feature type="region of interest" description="Disordered" evidence="11">
    <location>
        <begin position="449"/>
        <end position="479"/>
    </location>
</feature>
<dbReference type="Gene3D" id="1.10.3120.10">
    <property type="entry name" value="Trigger factor, C-terminal domain"/>
    <property type="match status" value="1"/>
</dbReference>
<evidence type="ECO:0000256" key="7">
    <source>
        <dbReference type="ARBA" id="ARBA00023235"/>
    </source>
</evidence>
<dbReference type="EC" id="5.2.1.8" evidence="3 9"/>
<evidence type="ECO:0000259" key="12">
    <source>
        <dbReference type="Pfam" id="PF05697"/>
    </source>
</evidence>
<dbReference type="GO" id="GO:0051301">
    <property type="term" value="P:cell division"/>
    <property type="evidence" value="ECO:0007669"/>
    <property type="project" value="UniProtKB-KW"/>
</dbReference>
<dbReference type="AlphaFoldDB" id="D7CSW3"/>
<dbReference type="Gene3D" id="3.30.70.1050">
    <property type="entry name" value="Trigger factor ribosome-binding domain"/>
    <property type="match status" value="1"/>
</dbReference>
<evidence type="ECO:0000256" key="3">
    <source>
        <dbReference type="ARBA" id="ARBA00013194"/>
    </source>
</evidence>
<dbReference type="Proteomes" id="UP000000379">
    <property type="component" value="Chromosome"/>
</dbReference>
<evidence type="ECO:0000313" key="14">
    <source>
        <dbReference type="EMBL" id="ADI13730.1"/>
    </source>
</evidence>
<evidence type="ECO:0000313" key="15">
    <source>
        <dbReference type="Proteomes" id="UP000000379"/>
    </source>
</evidence>
<feature type="domain" description="Trigger factor ribosome-binding bacterial" evidence="12">
    <location>
        <begin position="1"/>
        <end position="144"/>
    </location>
</feature>
<evidence type="ECO:0000256" key="8">
    <source>
        <dbReference type="ARBA" id="ARBA00029986"/>
    </source>
</evidence>
<dbReference type="InterPro" id="IPR008880">
    <property type="entry name" value="Trigger_fac_C"/>
</dbReference>
<dbReference type="HOGENOM" id="CLU_033058_3_1_0"/>
<gene>
    <name evidence="9" type="primary">tig</name>
    <name evidence="14" type="ordered locus">Trad_0594</name>
</gene>
<reference evidence="15" key="1">
    <citation type="submission" date="2010-05" db="EMBL/GenBank/DDBJ databases">
        <title>The complete genome of Truepera radiovictris DSM 17093.</title>
        <authorList>
            <consortium name="US DOE Joint Genome Institute (JGI-PGF)"/>
            <person name="Lucas S."/>
            <person name="Copeland A."/>
            <person name="Lapidus A."/>
            <person name="Glavina del Rio T."/>
            <person name="Dalin E."/>
            <person name="Tice H."/>
            <person name="Bruce D."/>
            <person name="Goodwin L."/>
            <person name="Pitluck S."/>
            <person name="Kyrpides N."/>
            <person name="Mavromatis K."/>
            <person name="Ovchinnikova G."/>
            <person name="Munk A.C."/>
            <person name="Detter J.C."/>
            <person name="Han C."/>
            <person name="Tapia R."/>
            <person name="Land M."/>
            <person name="Hauser L."/>
            <person name="Markowitz V."/>
            <person name="Cheng J.-F."/>
            <person name="Hugenholtz P."/>
            <person name="Woyke T."/>
            <person name="Wu D."/>
            <person name="Tindall B."/>
            <person name="Pomrenke H.G."/>
            <person name="Brambilla E."/>
            <person name="Klenk H.-P."/>
            <person name="Eisen J.A."/>
        </authorList>
    </citation>
    <scope>NUCLEOTIDE SEQUENCE [LARGE SCALE GENOMIC DNA]</scope>
    <source>
        <strain evidence="15">DSM 17093 / CIP 108686 / LMG 22925 / RQ-24</strain>
    </source>
</reference>
<evidence type="ECO:0000256" key="2">
    <source>
        <dbReference type="ARBA" id="ARBA00005464"/>
    </source>
</evidence>
<evidence type="ECO:0000256" key="11">
    <source>
        <dbReference type="SAM" id="MobiDB-lite"/>
    </source>
</evidence>
<name>D7CSW3_TRURR</name>
<dbReference type="PANTHER" id="PTHR30560">
    <property type="entry name" value="TRIGGER FACTOR CHAPERONE AND PEPTIDYL-PROLYL CIS/TRANS ISOMERASE"/>
    <property type="match status" value="1"/>
</dbReference>
<keyword evidence="5 9" id="KW-0697">Rotamase</keyword>
<protein>
    <recommendedName>
        <fullName evidence="4 9">Trigger factor</fullName>
        <shortName evidence="9">TF</shortName>
        <ecNumber evidence="3 9">5.2.1.8</ecNumber>
    </recommendedName>
    <alternativeName>
        <fullName evidence="8 9">PPIase</fullName>
    </alternativeName>
</protein>
<comment type="subcellular location">
    <subcellularLocation>
        <location evidence="9">Cytoplasm</location>
    </subcellularLocation>
    <text evidence="9">About half TF is bound to the ribosome near the polypeptide exit tunnel while the other half is free in the cytoplasm.</text>
</comment>
<dbReference type="GO" id="GO:0044183">
    <property type="term" value="F:protein folding chaperone"/>
    <property type="evidence" value="ECO:0007669"/>
    <property type="project" value="TreeGrafter"/>
</dbReference>
<keyword evidence="9" id="KW-0963">Cytoplasm</keyword>
<evidence type="ECO:0000256" key="6">
    <source>
        <dbReference type="ARBA" id="ARBA00023186"/>
    </source>
</evidence>
<evidence type="ECO:0000256" key="1">
    <source>
        <dbReference type="ARBA" id="ARBA00000971"/>
    </source>
</evidence>
<comment type="catalytic activity">
    <reaction evidence="1 9">
        <text>[protein]-peptidylproline (omega=180) = [protein]-peptidylproline (omega=0)</text>
        <dbReference type="Rhea" id="RHEA:16237"/>
        <dbReference type="Rhea" id="RHEA-COMP:10747"/>
        <dbReference type="Rhea" id="RHEA-COMP:10748"/>
        <dbReference type="ChEBI" id="CHEBI:83833"/>
        <dbReference type="ChEBI" id="CHEBI:83834"/>
        <dbReference type="EC" id="5.2.1.8"/>
    </reaction>
</comment>
<dbReference type="STRING" id="649638.Trad_0594"/>
<keyword evidence="15" id="KW-1185">Reference proteome</keyword>
<accession>D7CSW3</accession>
<dbReference type="SUPFAM" id="SSF102735">
    <property type="entry name" value="Trigger factor ribosome-binding domain"/>
    <property type="match status" value="1"/>
</dbReference>
<dbReference type="GO" id="GO:0003755">
    <property type="term" value="F:peptidyl-prolyl cis-trans isomerase activity"/>
    <property type="evidence" value="ECO:0007669"/>
    <property type="project" value="UniProtKB-UniRule"/>
</dbReference>
<dbReference type="Pfam" id="PF05698">
    <property type="entry name" value="Trigger_C"/>
    <property type="match status" value="1"/>
</dbReference>
<organism evidence="14 15">
    <name type="scientific">Truepera radiovictrix (strain DSM 17093 / CIP 108686 / LMG 22925 / RQ-24)</name>
    <dbReference type="NCBI Taxonomy" id="649638"/>
    <lineage>
        <taxon>Bacteria</taxon>
        <taxon>Thermotogati</taxon>
        <taxon>Deinococcota</taxon>
        <taxon>Deinococci</taxon>
        <taxon>Trueperales</taxon>
        <taxon>Trueperaceae</taxon>
        <taxon>Truepera</taxon>
    </lineage>
</organism>
<dbReference type="GO" id="GO:0043335">
    <property type="term" value="P:protein unfolding"/>
    <property type="evidence" value="ECO:0007669"/>
    <property type="project" value="TreeGrafter"/>
</dbReference>
<dbReference type="PIRSF" id="PIRSF003095">
    <property type="entry name" value="Trigger_factor"/>
    <property type="match status" value="1"/>
</dbReference>
<dbReference type="OrthoDB" id="9767721at2"/>
<dbReference type="EMBL" id="CP002049">
    <property type="protein sequence ID" value="ADI13730.1"/>
    <property type="molecule type" value="Genomic_DNA"/>
</dbReference>
<evidence type="ECO:0000256" key="4">
    <source>
        <dbReference type="ARBA" id="ARBA00016902"/>
    </source>
</evidence>
<evidence type="ECO:0000259" key="13">
    <source>
        <dbReference type="Pfam" id="PF05698"/>
    </source>
</evidence>
<dbReference type="InterPro" id="IPR036611">
    <property type="entry name" value="Trigger_fac_ribosome-bd_sf"/>
</dbReference>
<dbReference type="RefSeq" id="WP_013177110.1">
    <property type="nucleotide sequence ID" value="NC_014221.1"/>
</dbReference>
<reference evidence="14 15" key="2">
    <citation type="journal article" date="2011" name="Stand. Genomic Sci.">
        <title>Complete genome sequence of Truepera radiovictrix type strain (RQ-24).</title>
        <authorList>
            <person name="Ivanova N."/>
            <person name="Rohde C."/>
            <person name="Munk C."/>
            <person name="Nolan M."/>
            <person name="Lucas S."/>
            <person name="Del Rio T.G."/>
            <person name="Tice H."/>
            <person name="Deshpande S."/>
            <person name="Cheng J.F."/>
            <person name="Tapia R."/>
            <person name="Han C."/>
            <person name="Goodwin L."/>
            <person name="Pitluck S."/>
            <person name="Liolios K."/>
            <person name="Mavromatis K."/>
            <person name="Mikhailova N."/>
            <person name="Pati A."/>
            <person name="Chen A."/>
            <person name="Palaniappan K."/>
            <person name="Land M."/>
            <person name="Hauser L."/>
            <person name="Chang Y.J."/>
            <person name="Jeffries C.D."/>
            <person name="Brambilla E."/>
            <person name="Rohde M."/>
            <person name="Goker M."/>
            <person name="Tindall B.J."/>
            <person name="Woyke T."/>
            <person name="Bristow J."/>
            <person name="Eisen J.A."/>
            <person name="Markowitz V."/>
            <person name="Hugenholtz P."/>
            <person name="Kyrpides N.C."/>
            <person name="Klenk H.P."/>
            <person name="Lapidus A."/>
        </authorList>
    </citation>
    <scope>NUCLEOTIDE SEQUENCE [LARGE SCALE GENOMIC DNA]</scope>
    <source>
        <strain evidence="15">DSM 17093 / CIP 108686 / LMG 22925 / RQ-24</strain>
    </source>
</reference>
<dbReference type="GO" id="GO:0015031">
    <property type="term" value="P:protein transport"/>
    <property type="evidence" value="ECO:0007669"/>
    <property type="project" value="UniProtKB-UniRule"/>
</dbReference>
<dbReference type="InterPro" id="IPR037041">
    <property type="entry name" value="Trigger_fac_C_sf"/>
</dbReference>
<dbReference type="GO" id="GO:0005737">
    <property type="term" value="C:cytoplasm"/>
    <property type="evidence" value="ECO:0007669"/>
    <property type="project" value="UniProtKB-SubCell"/>
</dbReference>
<proteinExistence type="inferred from homology"/>
<feature type="coiled-coil region" evidence="10">
    <location>
        <begin position="350"/>
        <end position="377"/>
    </location>
</feature>
<feature type="compositionally biased region" description="Low complexity" evidence="11">
    <location>
        <begin position="455"/>
        <end position="479"/>
    </location>
</feature>
<evidence type="ECO:0000256" key="9">
    <source>
        <dbReference type="HAMAP-Rule" id="MF_00303"/>
    </source>
</evidence>
<feature type="domain" description="Trigger factor C-terminal" evidence="13">
    <location>
        <begin position="285"/>
        <end position="441"/>
    </location>
</feature>
<dbReference type="InterPro" id="IPR005215">
    <property type="entry name" value="Trig_fac"/>
</dbReference>
<dbReference type="KEGG" id="tra:Trad_0594"/>
<evidence type="ECO:0000256" key="10">
    <source>
        <dbReference type="SAM" id="Coils"/>
    </source>
</evidence>
<feature type="region of interest" description="Disordered" evidence="11">
    <location>
        <begin position="217"/>
        <end position="253"/>
    </location>
</feature>
<dbReference type="GO" id="GO:0051083">
    <property type="term" value="P:'de novo' cotranslational protein folding"/>
    <property type="evidence" value="ECO:0007669"/>
    <property type="project" value="TreeGrafter"/>
</dbReference>
<keyword evidence="9" id="KW-0132">Cell division</keyword>
<dbReference type="PANTHER" id="PTHR30560:SF3">
    <property type="entry name" value="TRIGGER FACTOR-LIKE PROTEIN TIG, CHLOROPLASTIC"/>
    <property type="match status" value="1"/>
</dbReference>